<keyword evidence="2" id="KW-1185">Reference proteome</keyword>
<dbReference type="Gene3D" id="3.90.1150.30">
    <property type="match status" value="1"/>
</dbReference>
<dbReference type="AlphaFoldDB" id="A0A1T5JFQ1"/>
<organism evidence="1 2">
    <name type="scientific">Ohtaekwangia koreensis</name>
    <dbReference type="NCBI Taxonomy" id="688867"/>
    <lineage>
        <taxon>Bacteria</taxon>
        <taxon>Pseudomonadati</taxon>
        <taxon>Bacteroidota</taxon>
        <taxon>Cytophagia</taxon>
        <taxon>Cytophagales</taxon>
        <taxon>Fulvivirgaceae</taxon>
        <taxon>Ohtaekwangia</taxon>
    </lineage>
</organism>
<dbReference type="InterPro" id="IPR058532">
    <property type="entry name" value="YjbR/MT2646/Rv2570-like"/>
</dbReference>
<evidence type="ECO:0000313" key="1">
    <source>
        <dbReference type="EMBL" id="SKC50176.1"/>
    </source>
</evidence>
<dbReference type="Pfam" id="PF04237">
    <property type="entry name" value="YjbR"/>
    <property type="match status" value="1"/>
</dbReference>
<evidence type="ECO:0000313" key="2">
    <source>
        <dbReference type="Proteomes" id="UP000190961"/>
    </source>
</evidence>
<accession>A0A1T5JFQ1</accession>
<gene>
    <name evidence="1" type="ORF">SAMN05660236_1054</name>
</gene>
<name>A0A1T5JFQ1_9BACT</name>
<dbReference type="OrthoDB" id="277063at2"/>
<dbReference type="RefSeq" id="WP_079685623.1">
    <property type="nucleotide sequence ID" value="NZ_FUZU01000001.1"/>
</dbReference>
<protein>
    <submittedName>
        <fullName evidence="1">YjbR protein</fullName>
    </submittedName>
</protein>
<dbReference type="Proteomes" id="UP000190961">
    <property type="component" value="Unassembled WGS sequence"/>
</dbReference>
<proteinExistence type="predicted"/>
<dbReference type="EMBL" id="FUZU01000001">
    <property type="protein sequence ID" value="SKC50176.1"/>
    <property type="molecule type" value="Genomic_DNA"/>
</dbReference>
<dbReference type="SUPFAM" id="SSF142906">
    <property type="entry name" value="YjbR-like"/>
    <property type="match status" value="1"/>
</dbReference>
<reference evidence="1 2" key="1">
    <citation type="submission" date="2017-02" db="EMBL/GenBank/DDBJ databases">
        <authorList>
            <person name="Peterson S.W."/>
        </authorList>
    </citation>
    <scope>NUCLEOTIDE SEQUENCE [LARGE SCALE GENOMIC DNA]</scope>
    <source>
        <strain evidence="1 2">DSM 25262</strain>
    </source>
</reference>
<dbReference type="STRING" id="688867.SAMN05660236_1054"/>
<sequence>MIDLETARKLALSLPETEEHDHWGRPSFRVKKKIFLTLWPAEKRAVVKLALVDQSVFCDYNANVFYPVKGAWGKQGWTCIELSKVRKSMFTDALNLSWKQSAPKKLKESIFPNE</sequence>
<dbReference type="InterPro" id="IPR038056">
    <property type="entry name" value="YjbR-like_sf"/>
</dbReference>